<dbReference type="GO" id="GO:0003700">
    <property type="term" value="F:DNA-binding transcription factor activity"/>
    <property type="evidence" value="ECO:0007669"/>
    <property type="project" value="InterPro"/>
</dbReference>
<dbReference type="SUPFAM" id="SSF46785">
    <property type="entry name" value="Winged helix' DNA-binding domain"/>
    <property type="match status" value="1"/>
</dbReference>
<evidence type="ECO:0000313" key="6">
    <source>
        <dbReference type="Proteomes" id="UP000295096"/>
    </source>
</evidence>
<dbReference type="PANTHER" id="PTHR42756:SF1">
    <property type="entry name" value="TRANSCRIPTIONAL REPRESSOR OF EMRAB OPERON"/>
    <property type="match status" value="1"/>
</dbReference>
<accession>A0A4R5QAY4</accession>
<dbReference type="AlphaFoldDB" id="A0A4R5QAY4"/>
<dbReference type="Proteomes" id="UP000295096">
    <property type="component" value="Unassembled WGS sequence"/>
</dbReference>
<keyword evidence="6" id="KW-1185">Reference proteome</keyword>
<evidence type="ECO:0000256" key="2">
    <source>
        <dbReference type="ARBA" id="ARBA00023125"/>
    </source>
</evidence>
<evidence type="ECO:0000259" key="4">
    <source>
        <dbReference type="PROSITE" id="PS50995"/>
    </source>
</evidence>
<dbReference type="PROSITE" id="PS01117">
    <property type="entry name" value="HTH_MARR_1"/>
    <property type="match status" value="1"/>
</dbReference>
<dbReference type="SMART" id="SM00347">
    <property type="entry name" value="HTH_MARR"/>
    <property type="match status" value="1"/>
</dbReference>
<dbReference type="PRINTS" id="PR00598">
    <property type="entry name" value="HTHMARR"/>
</dbReference>
<dbReference type="PROSITE" id="PS50995">
    <property type="entry name" value="HTH_MARR_2"/>
    <property type="match status" value="1"/>
</dbReference>
<dbReference type="GO" id="GO:0003677">
    <property type="term" value="F:DNA binding"/>
    <property type="evidence" value="ECO:0007669"/>
    <property type="project" value="UniProtKB-KW"/>
</dbReference>
<sequence length="171" mass="19114">MGLSYRKAQRHRIAIVMSQPPANPPGSRFVDDYLLYLLARASHLISAEFHDQLRRRGISVPVWRVLASLVGSSGETVTGLAETCLLQQPTMTKLLDRMVRDGFVKRTQDAKDRRVVRVALTTRGEVTAADLVQAAKQHEAEVMARHPEAEALAIKTLLRAIIARQTRPRRG</sequence>
<dbReference type="PANTHER" id="PTHR42756">
    <property type="entry name" value="TRANSCRIPTIONAL REGULATOR, MARR"/>
    <property type="match status" value="1"/>
</dbReference>
<feature type="domain" description="HTH marR-type" evidence="4">
    <location>
        <begin position="31"/>
        <end position="163"/>
    </location>
</feature>
<dbReference type="Pfam" id="PF01047">
    <property type="entry name" value="MarR"/>
    <property type="match status" value="1"/>
</dbReference>
<evidence type="ECO:0000313" key="5">
    <source>
        <dbReference type="EMBL" id="TDH60224.1"/>
    </source>
</evidence>
<reference evidence="5 6" key="1">
    <citation type="journal article" date="2016" name="J. Microbiol.">
        <title>Dankookia rubra gen. nov., sp. nov., an alphaproteobacterium isolated from sediment of a shallow stream.</title>
        <authorList>
            <person name="Kim W.H."/>
            <person name="Kim D.H."/>
            <person name="Kang K."/>
            <person name="Ahn T.Y."/>
        </authorList>
    </citation>
    <scope>NUCLEOTIDE SEQUENCE [LARGE SCALE GENOMIC DNA]</scope>
    <source>
        <strain evidence="5 6">JCM30602</strain>
    </source>
</reference>
<keyword evidence="2" id="KW-0238">DNA-binding</keyword>
<gene>
    <name evidence="5" type="ORF">E2C06_23120</name>
</gene>
<dbReference type="InterPro" id="IPR023187">
    <property type="entry name" value="Tscrpt_reg_MarR-type_CS"/>
</dbReference>
<proteinExistence type="predicted"/>
<evidence type="ECO:0000256" key="3">
    <source>
        <dbReference type="ARBA" id="ARBA00023163"/>
    </source>
</evidence>
<protein>
    <submittedName>
        <fullName evidence="5">MarR family transcriptional regulator</fullName>
    </submittedName>
</protein>
<dbReference type="InterPro" id="IPR036388">
    <property type="entry name" value="WH-like_DNA-bd_sf"/>
</dbReference>
<dbReference type="InterPro" id="IPR036390">
    <property type="entry name" value="WH_DNA-bd_sf"/>
</dbReference>
<dbReference type="Gene3D" id="1.10.10.10">
    <property type="entry name" value="Winged helix-like DNA-binding domain superfamily/Winged helix DNA-binding domain"/>
    <property type="match status" value="1"/>
</dbReference>
<dbReference type="InterPro" id="IPR000835">
    <property type="entry name" value="HTH_MarR-typ"/>
</dbReference>
<keyword evidence="1" id="KW-0805">Transcription regulation</keyword>
<keyword evidence="3" id="KW-0804">Transcription</keyword>
<name>A0A4R5QAY4_9PROT</name>
<dbReference type="OrthoDB" id="582199at2"/>
<dbReference type="EMBL" id="SMSJ01000042">
    <property type="protein sequence ID" value="TDH60224.1"/>
    <property type="molecule type" value="Genomic_DNA"/>
</dbReference>
<evidence type="ECO:0000256" key="1">
    <source>
        <dbReference type="ARBA" id="ARBA00023015"/>
    </source>
</evidence>
<comment type="caution">
    <text evidence="5">The sequence shown here is derived from an EMBL/GenBank/DDBJ whole genome shotgun (WGS) entry which is preliminary data.</text>
</comment>
<organism evidence="5 6">
    <name type="scientific">Dankookia rubra</name>
    <dbReference type="NCBI Taxonomy" id="1442381"/>
    <lineage>
        <taxon>Bacteria</taxon>
        <taxon>Pseudomonadati</taxon>
        <taxon>Pseudomonadota</taxon>
        <taxon>Alphaproteobacteria</taxon>
        <taxon>Acetobacterales</taxon>
        <taxon>Roseomonadaceae</taxon>
        <taxon>Dankookia</taxon>
    </lineage>
</organism>